<dbReference type="RefSeq" id="WP_283172113.1">
    <property type="nucleotide sequence ID" value="NZ_JAPNOA010000006.1"/>
</dbReference>
<comment type="caution">
    <text evidence="1">The sequence shown here is derived from an EMBL/GenBank/DDBJ whole genome shotgun (WGS) entry which is preliminary data.</text>
</comment>
<proteinExistence type="predicted"/>
<dbReference type="EMBL" id="JAPNOA010000006">
    <property type="protein sequence ID" value="MCY0963895.1"/>
    <property type="molecule type" value="Genomic_DNA"/>
</dbReference>
<evidence type="ECO:0000313" key="1">
    <source>
        <dbReference type="EMBL" id="MCY0963895.1"/>
    </source>
</evidence>
<dbReference type="PANTHER" id="PTHR30087:SF1">
    <property type="entry name" value="HYPOTHETICAL CYTOSOLIC PROTEIN"/>
    <property type="match status" value="1"/>
</dbReference>
<gene>
    <name evidence="1" type="ORF">OUO13_01665</name>
</gene>
<dbReference type="InterPro" id="IPR007553">
    <property type="entry name" value="2-thiour_desulf"/>
</dbReference>
<accession>A0A9X3EBZ7</accession>
<evidence type="ECO:0000313" key="2">
    <source>
        <dbReference type="Proteomes" id="UP001150830"/>
    </source>
</evidence>
<sequence length="165" mass="17548">MKKLLVSACLLGQPVRYDGANNQNKVLTLQAQLQLWQQQGLLIPVCPESLGGLPTPRPAAELRGGDGHALLVGQARVVIASGDDVTHAFLEGARRTLAIAQREGASAALLAARSPSCGNQGIYNGEFNRTLQTGVGVTVALLQNAGIRCFNPEQAEALQQWMDEH</sequence>
<dbReference type="PANTHER" id="PTHR30087">
    <property type="entry name" value="INNER MEMBRANE PROTEIN"/>
    <property type="match status" value="1"/>
</dbReference>
<dbReference type="Proteomes" id="UP001150830">
    <property type="component" value="Unassembled WGS sequence"/>
</dbReference>
<protein>
    <submittedName>
        <fullName evidence="1">2-thiouracil desulfurase family protein</fullName>
    </submittedName>
</protein>
<reference evidence="1" key="1">
    <citation type="submission" date="2022-11" db="EMBL/GenBank/DDBJ databases">
        <title>Parathalassolutuus dongxingensis gen. nov., sp. nov., a novel member of family Oceanospirillaceae isolated from a coastal shrimp pond in Guangxi, China.</title>
        <authorList>
            <person name="Chen H."/>
        </authorList>
    </citation>
    <scope>NUCLEOTIDE SEQUENCE</scope>
    <source>
        <strain evidence="1">G-43</strain>
    </source>
</reference>
<keyword evidence="2" id="KW-1185">Reference proteome</keyword>
<name>A0A9X3EBZ7_9GAMM</name>
<organism evidence="1 2">
    <name type="scientific">Parathalassolituus penaei</name>
    <dbReference type="NCBI Taxonomy" id="2997323"/>
    <lineage>
        <taxon>Bacteria</taxon>
        <taxon>Pseudomonadati</taxon>
        <taxon>Pseudomonadota</taxon>
        <taxon>Gammaproteobacteria</taxon>
        <taxon>Oceanospirillales</taxon>
        <taxon>Oceanospirillaceae</taxon>
        <taxon>Parathalassolituus</taxon>
    </lineage>
</organism>
<dbReference type="AlphaFoldDB" id="A0A9X3EBZ7"/>
<dbReference type="Pfam" id="PF04463">
    <property type="entry name" value="2-thiour_desulf"/>
    <property type="match status" value="1"/>
</dbReference>